<dbReference type="OrthoDB" id="3240594at2"/>
<dbReference type="EMBL" id="RZNZ01000002">
    <property type="protein sequence ID" value="KAA8822025.1"/>
    <property type="molecule type" value="Genomic_DNA"/>
</dbReference>
<evidence type="ECO:0000313" key="4">
    <source>
        <dbReference type="Proteomes" id="UP000345527"/>
    </source>
</evidence>
<feature type="transmembrane region" description="Helical" evidence="1">
    <location>
        <begin position="250"/>
        <end position="270"/>
    </location>
</feature>
<feature type="transmembrane region" description="Helical" evidence="1">
    <location>
        <begin position="117"/>
        <end position="136"/>
    </location>
</feature>
<keyword evidence="5" id="KW-1185">Reference proteome</keyword>
<dbReference type="EMBL" id="RZOA01000008">
    <property type="protein sequence ID" value="KAA8823534.1"/>
    <property type="molecule type" value="Genomic_DNA"/>
</dbReference>
<evidence type="ECO:0000313" key="5">
    <source>
        <dbReference type="Proteomes" id="UP000374630"/>
    </source>
</evidence>
<dbReference type="RefSeq" id="WP_150353867.1">
    <property type="nucleotide sequence ID" value="NZ_RZNZ01000002.1"/>
</dbReference>
<accession>A0A5J5DYW8</accession>
<evidence type="ECO:0000313" key="2">
    <source>
        <dbReference type="EMBL" id="KAA8822025.1"/>
    </source>
</evidence>
<evidence type="ECO:0000256" key="1">
    <source>
        <dbReference type="SAM" id="Phobius"/>
    </source>
</evidence>
<feature type="transmembrane region" description="Helical" evidence="1">
    <location>
        <begin position="49"/>
        <end position="70"/>
    </location>
</feature>
<evidence type="ECO:0000313" key="3">
    <source>
        <dbReference type="EMBL" id="KAA8823534.1"/>
    </source>
</evidence>
<reference evidence="4 5" key="1">
    <citation type="journal article" date="2019" name="Syst. Appl. Microbiol.">
        <title>Characterization of Bifidobacterium species in feaces of the Egyptian fruit bat: Description of B. vespertilionis sp. nov. and B. rousetti sp. nov.</title>
        <authorList>
            <person name="Modesto M."/>
            <person name="Satti M."/>
            <person name="Watanabe K."/>
            <person name="Puglisi E."/>
            <person name="Morelli L."/>
            <person name="Huang C.-H."/>
            <person name="Liou J.-S."/>
            <person name="Miyashita M."/>
            <person name="Tamura T."/>
            <person name="Saito S."/>
            <person name="Mori K."/>
            <person name="Huang L."/>
            <person name="Sciavilla P."/>
            <person name="Sandri C."/>
            <person name="Spiezio C."/>
            <person name="Vitali F."/>
            <person name="Cavalieri D."/>
            <person name="Perpetuini G."/>
            <person name="Tofalo R."/>
            <person name="Bonetti A."/>
            <person name="Arita M."/>
            <person name="Mattarelli P."/>
        </authorList>
    </citation>
    <scope>NUCLEOTIDE SEQUENCE [LARGE SCALE GENOMIC DNA]</scope>
    <source>
        <strain evidence="2 5">RST16</strain>
        <strain evidence="3 4">RST8</strain>
    </source>
</reference>
<feature type="transmembrane region" description="Helical" evidence="1">
    <location>
        <begin position="291"/>
        <end position="312"/>
    </location>
</feature>
<feature type="transmembrane region" description="Helical" evidence="1">
    <location>
        <begin position="142"/>
        <end position="160"/>
    </location>
</feature>
<keyword evidence="1" id="KW-0812">Transmembrane</keyword>
<comment type="caution">
    <text evidence="3">The sequence shown here is derived from an EMBL/GenBank/DDBJ whole genome shotgun (WGS) entry which is preliminary data.</text>
</comment>
<keyword evidence="1" id="KW-0472">Membrane</keyword>
<feature type="transmembrane region" description="Helical" evidence="1">
    <location>
        <begin position="76"/>
        <end position="96"/>
    </location>
</feature>
<sequence>MIAMNTPLQTKPLPASPDARLSAADALSSLTSTREAVANRFTTPMWYKVSVSVGFAIATMLVWALWGGIFSSLSDLQIILCGVAITAVGVVLEVVLVWKMERRGIHWLTMPATPSGWLYGVMAPFVGIGTMTVPIWCNGMAWWMALIAAVIGGVATLLLMNMCDAAMRDYIVAGGSMDKVRLDGDDRRDDKGNELWTRARLLALPDEERRETARRLTSPYWLHTAIGLEAMLCIVSALEVVSLFKIGSHAGGFIIPVGSFVLIYALDTTVTRWTRNAKVDTRMMPASPVSWVLFFAMAITCLIPVYLAGYGFGFTLRSGNVPLAKLAVGGLVFVVLFSIFGQLYDRRRYSDIVKGV</sequence>
<dbReference type="Proteomes" id="UP000345527">
    <property type="component" value="Unassembled WGS sequence"/>
</dbReference>
<gene>
    <name evidence="3" type="ORF">EM848_05135</name>
    <name evidence="2" type="ORF">EMO90_02150</name>
</gene>
<feature type="transmembrane region" description="Helical" evidence="1">
    <location>
        <begin position="324"/>
        <end position="344"/>
    </location>
</feature>
<protein>
    <submittedName>
        <fullName evidence="3">Uncharacterized protein</fullName>
    </submittedName>
</protein>
<name>A0A5J5DYW8_9BIFI</name>
<feature type="transmembrane region" description="Helical" evidence="1">
    <location>
        <begin position="220"/>
        <end position="244"/>
    </location>
</feature>
<organism evidence="3 4">
    <name type="scientific">Bifidobacterium vespertilionis</name>
    <dbReference type="NCBI Taxonomy" id="2562524"/>
    <lineage>
        <taxon>Bacteria</taxon>
        <taxon>Bacillati</taxon>
        <taxon>Actinomycetota</taxon>
        <taxon>Actinomycetes</taxon>
        <taxon>Bifidobacteriales</taxon>
        <taxon>Bifidobacteriaceae</taxon>
        <taxon>Bifidobacterium</taxon>
    </lineage>
</organism>
<proteinExistence type="predicted"/>
<dbReference type="Proteomes" id="UP000374630">
    <property type="component" value="Unassembled WGS sequence"/>
</dbReference>
<keyword evidence="1" id="KW-1133">Transmembrane helix</keyword>
<dbReference type="AlphaFoldDB" id="A0A5J5DYW8"/>